<protein>
    <submittedName>
        <fullName evidence="2">Uncharacterized protein</fullName>
    </submittedName>
</protein>
<dbReference type="EMBL" id="LWDX02038784">
    <property type="protein sequence ID" value="OEL24849.1"/>
    <property type="molecule type" value="Genomic_DNA"/>
</dbReference>
<comment type="caution">
    <text evidence="2">The sequence shown here is derived from an EMBL/GenBank/DDBJ whole genome shotgun (WGS) entry which is preliminary data.</text>
</comment>
<evidence type="ECO:0000313" key="3">
    <source>
        <dbReference type="Proteomes" id="UP000095767"/>
    </source>
</evidence>
<dbReference type="AlphaFoldDB" id="A0A1E5VI95"/>
<keyword evidence="1" id="KW-0732">Signal</keyword>
<keyword evidence="3" id="KW-1185">Reference proteome</keyword>
<feature type="signal peptide" evidence="1">
    <location>
        <begin position="1"/>
        <end position="16"/>
    </location>
</feature>
<accession>A0A1E5VI95</accession>
<reference evidence="2 3" key="1">
    <citation type="submission" date="2016-09" db="EMBL/GenBank/DDBJ databases">
        <title>The draft genome of Dichanthelium oligosanthes: A C3 panicoid grass species.</title>
        <authorList>
            <person name="Studer A.J."/>
            <person name="Schnable J.C."/>
            <person name="Brutnell T.P."/>
        </authorList>
    </citation>
    <scope>NUCLEOTIDE SEQUENCE [LARGE SCALE GENOMIC DNA]</scope>
    <source>
        <strain evidence="3">cv. Kellogg 1175</strain>
        <tissue evidence="2">Leaf</tissue>
    </source>
</reference>
<evidence type="ECO:0000256" key="1">
    <source>
        <dbReference type="SAM" id="SignalP"/>
    </source>
</evidence>
<sequence length="203" mass="22652">MSLAAIFVFLLVSALQLLDLYLDLARKRGSHSDEQIKLRLEIKQLLMEANQLSTPSTFAQAAKLKRLAAAKEKELAMTVLSLLPPTLSVQEQDTKAKQSLYDKYRKLLLVTKVLLCTDLCLARSVVLEYSCNYSSWTSSTALWYVNATCQSVLDCLFLSWNTPMAVFDLSSQQVAVPKIQLRASASVASSKQVSKLLYQKPEP</sequence>
<dbReference type="STRING" id="888268.A0A1E5VI95"/>
<proteinExistence type="predicted"/>
<dbReference type="Proteomes" id="UP000095767">
    <property type="component" value="Unassembled WGS sequence"/>
</dbReference>
<evidence type="ECO:0000313" key="2">
    <source>
        <dbReference type="EMBL" id="OEL24849.1"/>
    </source>
</evidence>
<name>A0A1E5VI95_9POAL</name>
<gene>
    <name evidence="2" type="ORF">BAE44_0014135</name>
</gene>
<dbReference type="OrthoDB" id="512018at2759"/>
<organism evidence="2 3">
    <name type="scientific">Dichanthelium oligosanthes</name>
    <dbReference type="NCBI Taxonomy" id="888268"/>
    <lineage>
        <taxon>Eukaryota</taxon>
        <taxon>Viridiplantae</taxon>
        <taxon>Streptophyta</taxon>
        <taxon>Embryophyta</taxon>
        <taxon>Tracheophyta</taxon>
        <taxon>Spermatophyta</taxon>
        <taxon>Magnoliopsida</taxon>
        <taxon>Liliopsida</taxon>
        <taxon>Poales</taxon>
        <taxon>Poaceae</taxon>
        <taxon>PACMAD clade</taxon>
        <taxon>Panicoideae</taxon>
        <taxon>Panicodae</taxon>
        <taxon>Paniceae</taxon>
        <taxon>Dichantheliinae</taxon>
        <taxon>Dichanthelium</taxon>
    </lineage>
</organism>
<feature type="chain" id="PRO_5009188183" evidence="1">
    <location>
        <begin position="17"/>
        <end position="203"/>
    </location>
</feature>